<organism evidence="3">
    <name type="scientific">Deinococcus sonorensis KR-87</name>
    <dbReference type="NCBI Taxonomy" id="694439"/>
    <lineage>
        <taxon>Bacteria</taxon>
        <taxon>Thermotogati</taxon>
        <taxon>Deinococcota</taxon>
        <taxon>Deinococci</taxon>
        <taxon>Deinococcales</taxon>
        <taxon>Deinococcaceae</taxon>
        <taxon>Deinococcus</taxon>
    </lineage>
</organism>
<dbReference type="RefSeq" id="WP_350245010.1">
    <property type="nucleotide sequence ID" value="NZ_CP158299.1"/>
</dbReference>
<sequence>MSAGEPGAIILLNGPSSAGKSTLCQAIQDCAEQPFLQFSLDFFMFGGPVLPRRRDPQGPFSWAELRPRLFEGYFRCLPALAGAGNHLVLDYIIENEGQRDRLVQLLGPLDVFLVGVHCPLPELERRERQRGDRRPGDARRDLETVHSFLQTDLDVDSTRPPDENARRILSAWAQRQPTGALARRFQATSG</sequence>
<dbReference type="InterPro" id="IPR012853">
    <property type="entry name" value="CPT"/>
</dbReference>
<dbReference type="GO" id="GO:0005524">
    <property type="term" value="F:ATP binding"/>
    <property type="evidence" value="ECO:0007669"/>
    <property type="project" value="InterPro"/>
</dbReference>
<accession>A0AAU7UER1</accession>
<dbReference type="EMBL" id="CP158299">
    <property type="protein sequence ID" value="XBV86919.1"/>
    <property type="molecule type" value="Genomic_DNA"/>
</dbReference>
<dbReference type="Pfam" id="PF07931">
    <property type="entry name" value="CPT"/>
    <property type="match status" value="1"/>
</dbReference>
<feature type="active site" evidence="1">
    <location>
        <position position="41"/>
    </location>
</feature>
<dbReference type="AlphaFoldDB" id="A0AAU7UER1"/>
<proteinExistence type="predicted"/>
<evidence type="ECO:0000313" key="3">
    <source>
        <dbReference type="EMBL" id="XBV86919.1"/>
    </source>
</evidence>
<dbReference type="InterPro" id="IPR027417">
    <property type="entry name" value="P-loop_NTPase"/>
</dbReference>
<feature type="binding site" evidence="2">
    <location>
        <begin position="14"/>
        <end position="21"/>
    </location>
    <ligand>
        <name>ATP</name>
        <dbReference type="ChEBI" id="CHEBI:30616"/>
    </ligand>
</feature>
<dbReference type="PIRSF" id="PIRSF007531">
    <property type="entry name" value="CPT"/>
    <property type="match status" value="1"/>
</dbReference>
<dbReference type="GO" id="GO:0016740">
    <property type="term" value="F:transferase activity"/>
    <property type="evidence" value="ECO:0007669"/>
    <property type="project" value="InterPro"/>
</dbReference>
<dbReference type="SUPFAM" id="SSF52540">
    <property type="entry name" value="P-loop containing nucleoside triphosphate hydrolases"/>
    <property type="match status" value="1"/>
</dbReference>
<evidence type="ECO:0000256" key="2">
    <source>
        <dbReference type="PIRSR" id="PIRSR007531-2"/>
    </source>
</evidence>
<reference evidence="3" key="1">
    <citation type="submission" date="2024-06" db="EMBL/GenBank/DDBJ databases">
        <title>Draft Genome Sequence of Deinococcus sonorensis Type Strain KR-87, a Biofilm Producing Representative of the Genus Deinococcus.</title>
        <authorList>
            <person name="Boren L.S."/>
            <person name="Grosso R.A."/>
            <person name="Hugenberg-Cox A.N."/>
            <person name="Hill J.T.E."/>
            <person name="Albert C.M."/>
            <person name="Tuohy J.M."/>
        </authorList>
    </citation>
    <scope>NUCLEOTIDE SEQUENCE</scope>
    <source>
        <strain evidence="3">KR-87</strain>
    </source>
</reference>
<gene>
    <name evidence="3" type="ORF">ABOD76_11595</name>
</gene>
<dbReference type="KEGG" id="dsc:ABOD76_11595"/>
<name>A0AAU7UER1_9DEIO</name>
<dbReference type="Gene3D" id="3.40.50.300">
    <property type="entry name" value="P-loop containing nucleotide triphosphate hydrolases"/>
    <property type="match status" value="1"/>
</dbReference>
<evidence type="ECO:0000256" key="1">
    <source>
        <dbReference type="PIRSR" id="PIRSR007531-1"/>
    </source>
</evidence>
<protein>
    <submittedName>
        <fullName evidence="3">AAA family ATPase</fullName>
    </submittedName>
</protein>